<proteinExistence type="predicted"/>
<comment type="caution">
    <text evidence="6">The sequence shown here is derived from an EMBL/GenBank/DDBJ whole genome shotgun (WGS) entry which is preliminary data.</text>
</comment>
<protein>
    <submittedName>
        <fullName evidence="6">MtN3 and saliva related transmembrane protein</fullName>
    </submittedName>
</protein>
<evidence type="ECO:0000313" key="6">
    <source>
        <dbReference type="EMBL" id="MBB5220201.1"/>
    </source>
</evidence>
<evidence type="ECO:0000256" key="2">
    <source>
        <dbReference type="ARBA" id="ARBA00022692"/>
    </source>
</evidence>
<dbReference type="GO" id="GO:0051119">
    <property type="term" value="F:sugar transmembrane transporter activity"/>
    <property type="evidence" value="ECO:0007669"/>
    <property type="project" value="InterPro"/>
</dbReference>
<evidence type="ECO:0000256" key="3">
    <source>
        <dbReference type="ARBA" id="ARBA00022989"/>
    </source>
</evidence>
<evidence type="ECO:0000256" key="4">
    <source>
        <dbReference type="ARBA" id="ARBA00023136"/>
    </source>
</evidence>
<evidence type="ECO:0000313" key="7">
    <source>
        <dbReference type="Proteomes" id="UP000549457"/>
    </source>
</evidence>
<dbReference type="EMBL" id="JACHFM010000001">
    <property type="protein sequence ID" value="MBB5220201.1"/>
    <property type="molecule type" value="Genomic_DNA"/>
</dbReference>
<dbReference type="Proteomes" id="UP000549457">
    <property type="component" value="Unassembled WGS sequence"/>
</dbReference>
<dbReference type="InterPro" id="IPR047662">
    <property type="entry name" value="SemiSWEET"/>
</dbReference>
<dbReference type="GO" id="GO:0016020">
    <property type="term" value="C:membrane"/>
    <property type="evidence" value="ECO:0007669"/>
    <property type="project" value="UniProtKB-SubCell"/>
</dbReference>
<evidence type="ECO:0000256" key="5">
    <source>
        <dbReference type="SAM" id="Phobius"/>
    </source>
</evidence>
<gene>
    <name evidence="6" type="ORF">HNP73_000122</name>
</gene>
<accession>A0A840SLF9</accession>
<organism evidence="6 7">
    <name type="scientific">Amaricoccus macauensis</name>
    <dbReference type="NCBI Taxonomy" id="57001"/>
    <lineage>
        <taxon>Bacteria</taxon>
        <taxon>Pseudomonadati</taxon>
        <taxon>Pseudomonadota</taxon>
        <taxon>Alphaproteobacteria</taxon>
        <taxon>Rhodobacterales</taxon>
        <taxon>Paracoccaceae</taxon>
        <taxon>Amaricoccus</taxon>
    </lineage>
</organism>
<keyword evidence="2 5" id="KW-0812">Transmembrane</keyword>
<keyword evidence="4 5" id="KW-0472">Membrane</keyword>
<keyword evidence="3 5" id="KW-1133">Transmembrane helix</keyword>
<feature type="transmembrane region" description="Helical" evidence="5">
    <location>
        <begin position="60"/>
        <end position="80"/>
    </location>
</feature>
<dbReference type="NCBIfam" id="NF037968">
    <property type="entry name" value="SemiSWEET_2"/>
    <property type="match status" value="1"/>
</dbReference>
<dbReference type="Gene3D" id="1.20.1280.290">
    <property type="match status" value="1"/>
</dbReference>
<keyword evidence="7" id="KW-1185">Reference proteome</keyword>
<feature type="transmembrane region" description="Helical" evidence="5">
    <location>
        <begin position="6"/>
        <end position="24"/>
    </location>
</feature>
<dbReference type="AlphaFoldDB" id="A0A840SLF9"/>
<comment type="subcellular location">
    <subcellularLocation>
        <location evidence="1">Membrane</location>
        <topology evidence="1">Multi-pass membrane protein</topology>
    </subcellularLocation>
</comment>
<feature type="transmembrane region" description="Helical" evidence="5">
    <location>
        <begin position="36"/>
        <end position="54"/>
    </location>
</feature>
<dbReference type="Pfam" id="PF04193">
    <property type="entry name" value="PQ-loop"/>
    <property type="match status" value="1"/>
</dbReference>
<reference evidence="6 7" key="1">
    <citation type="submission" date="2020-08" db="EMBL/GenBank/DDBJ databases">
        <title>Genomic Encyclopedia of Type Strains, Phase IV (KMG-IV): sequencing the most valuable type-strain genomes for metagenomic binning, comparative biology and taxonomic classification.</title>
        <authorList>
            <person name="Goeker M."/>
        </authorList>
    </citation>
    <scope>NUCLEOTIDE SEQUENCE [LARGE SCALE GENOMIC DNA]</scope>
    <source>
        <strain evidence="6 7">DSM 101730</strain>
    </source>
</reference>
<dbReference type="RefSeq" id="WP_184146062.1">
    <property type="nucleotide sequence ID" value="NZ_JACHFM010000001.1"/>
</dbReference>
<dbReference type="InterPro" id="IPR006603">
    <property type="entry name" value="PQ-loop_rpt"/>
</dbReference>
<sequence length="91" mass="9679">MSSLLELTGLIAAGLTTFAFLPQVVQTWRSRSTEGLNLPMLAVLASGIVLWTIYGFGTGQLPVILANTVTLCLVAILLGMKLRDTLFGARA</sequence>
<evidence type="ECO:0000256" key="1">
    <source>
        <dbReference type="ARBA" id="ARBA00004141"/>
    </source>
</evidence>
<name>A0A840SLF9_9RHOB</name>